<sequence length="76" mass="8617">MYLLFRSISGIFVSNLFSKTLSLQSNMSVSIFFTFSAHSLETTEDEIISLKNITHKQFVTSLLLQAIKLLLSTHAY</sequence>
<keyword evidence="2" id="KW-1185">Reference proteome</keyword>
<protein>
    <submittedName>
        <fullName evidence="1">CLUMA_CG020212, isoform A</fullName>
    </submittedName>
</protein>
<organism evidence="1 2">
    <name type="scientific">Clunio marinus</name>
    <dbReference type="NCBI Taxonomy" id="568069"/>
    <lineage>
        <taxon>Eukaryota</taxon>
        <taxon>Metazoa</taxon>
        <taxon>Ecdysozoa</taxon>
        <taxon>Arthropoda</taxon>
        <taxon>Hexapoda</taxon>
        <taxon>Insecta</taxon>
        <taxon>Pterygota</taxon>
        <taxon>Neoptera</taxon>
        <taxon>Endopterygota</taxon>
        <taxon>Diptera</taxon>
        <taxon>Nematocera</taxon>
        <taxon>Chironomoidea</taxon>
        <taxon>Chironomidae</taxon>
        <taxon>Clunio</taxon>
    </lineage>
</organism>
<dbReference type="Proteomes" id="UP000183832">
    <property type="component" value="Unassembled WGS sequence"/>
</dbReference>
<dbReference type="EMBL" id="CVRI01000070">
    <property type="protein sequence ID" value="CRL07231.1"/>
    <property type="molecule type" value="Genomic_DNA"/>
</dbReference>
<name>A0A1J1J4B4_9DIPT</name>
<evidence type="ECO:0000313" key="2">
    <source>
        <dbReference type="Proteomes" id="UP000183832"/>
    </source>
</evidence>
<reference evidence="1 2" key="1">
    <citation type="submission" date="2015-04" db="EMBL/GenBank/DDBJ databases">
        <authorList>
            <person name="Syromyatnikov M.Y."/>
            <person name="Popov V.N."/>
        </authorList>
    </citation>
    <scope>NUCLEOTIDE SEQUENCE [LARGE SCALE GENOMIC DNA]</scope>
</reference>
<accession>A0A1J1J4B4</accession>
<dbReference type="AlphaFoldDB" id="A0A1J1J4B4"/>
<gene>
    <name evidence="1" type="ORF">CLUMA_CG020212</name>
</gene>
<evidence type="ECO:0000313" key="1">
    <source>
        <dbReference type="EMBL" id="CRL07231.1"/>
    </source>
</evidence>
<proteinExistence type="predicted"/>